<evidence type="ECO:0000256" key="1">
    <source>
        <dbReference type="SAM" id="MobiDB-lite"/>
    </source>
</evidence>
<feature type="region of interest" description="Disordered" evidence="1">
    <location>
        <begin position="44"/>
        <end position="71"/>
    </location>
</feature>
<evidence type="ECO:0000313" key="3">
    <source>
        <dbReference type="EMBL" id="GJM87654.1"/>
    </source>
</evidence>
<name>A0AAV5BQW8_ELECO</name>
<sequence>MAKTHVLLAFAVLLGVGLCSAARVALHSAKGVCGNCNGGDNDGRDGGSVGSGYGSGYGSGTGQGDGRDTFVGGYGKEEEAVEVVGKVN</sequence>
<feature type="signal peptide" evidence="2">
    <location>
        <begin position="1"/>
        <end position="21"/>
    </location>
</feature>
<dbReference type="Proteomes" id="UP001054889">
    <property type="component" value="Unassembled WGS sequence"/>
</dbReference>
<keyword evidence="2" id="KW-0732">Signal</keyword>
<dbReference type="AlphaFoldDB" id="A0AAV5BQW8"/>
<gene>
    <name evidence="3" type="primary">ga03631</name>
    <name evidence="3" type="ORF">PR202_ga03631</name>
</gene>
<feature type="chain" id="PRO_5043966312" evidence="2">
    <location>
        <begin position="22"/>
        <end position="88"/>
    </location>
</feature>
<keyword evidence="4" id="KW-1185">Reference proteome</keyword>
<reference evidence="3" key="1">
    <citation type="journal article" date="2018" name="DNA Res.">
        <title>Multiple hybrid de novo genome assembly of finger millet, an orphan allotetraploid crop.</title>
        <authorList>
            <person name="Hatakeyama M."/>
            <person name="Aluri S."/>
            <person name="Balachadran M.T."/>
            <person name="Sivarajan S.R."/>
            <person name="Patrignani A."/>
            <person name="Gruter S."/>
            <person name="Poveda L."/>
            <person name="Shimizu-Inatsugi R."/>
            <person name="Baeten J."/>
            <person name="Francoijs K.J."/>
            <person name="Nataraja K.N."/>
            <person name="Reddy Y.A.N."/>
            <person name="Phadnis S."/>
            <person name="Ravikumar R.L."/>
            <person name="Schlapbach R."/>
            <person name="Sreeman S.M."/>
            <person name="Shimizu K.K."/>
        </authorList>
    </citation>
    <scope>NUCLEOTIDE SEQUENCE</scope>
</reference>
<proteinExistence type="predicted"/>
<accession>A0AAV5BQW8</accession>
<organism evidence="3 4">
    <name type="scientific">Eleusine coracana subsp. coracana</name>
    <dbReference type="NCBI Taxonomy" id="191504"/>
    <lineage>
        <taxon>Eukaryota</taxon>
        <taxon>Viridiplantae</taxon>
        <taxon>Streptophyta</taxon>
        <taxon>Embryophyta</taxon>
        <taxon>Tracheophyta</taxon>
        <taxon>Spermatophyta</taxon>
        <taxon>Magnoliopsida</taxon>
        <taxon>Liliopsida</taxon>
        <taxon>Poales</taxon>
        <taxon>Poaceae</taxon>
        <taxon>PACMAD clade</taxon>
        <taxon>Chloridoideae</taxon>
        <taxon>Cynodonteae</taxon>
        <taxon>Eleusininae</taxon>
        <taxon>Eleusine</taxon>
    </lineage>
</organism>
<feature type="compositionally biased region" description="Gly residues" evidence="1">
    <location>
        <begin position="46"/>
        <end position="64"/>
    </location>
</feature>
<comment type="caution">
    <text evidence="3">The sequence shown here is derived from an EMBL/GenBank/DDBJ whole genome shotgun (WGS) entry which is preliminary data.</text>
</comment>
<evidence type="ECO:0000256" key="2">
    <source>
        <dbReference type="SAM" id="SignalP"/>
    </source>
</evidence>
<dbReference type="EMBL" id="BQKI01000002">
    <property type="protein sequence ID" value="GJM87654.1"/>
    <property type="molecule type" value="Genomic_DNA"/>
</dbReference>
<reference evidence="3" key="2">
    <citation type="submission" date="2021-12" db="EMBL/GenBank/DDBJ databases">
        <title>Resequencing data analysis of finger millet.</title>
        <authorList>
            <person name="Hatakeyama M."/>
            <person name="Aluri S."/>
            <person name="Balachadran M.T."/>
            <person name="Sivarajan S.R."/>
            <person name="Poveda L."/>
            <person name="Shimizu-Inatsugi R."/>
            <person name="Schlapbach R."/>
            <person name="Sreeman S.M."/>
            <person name="Shimizu K.K."/>
        </authorList>
    </citation>
    <scope>NUCLEOTIDE SEQUENCE</scope>
</reference>
<evidence type="ECO:0000313" key="4">
    <source>
        <dbReference type="Proteomes" id="UP001054889"/>
    </source>
</evidence>
<protein>
    <submittedName>
        <fullName evidence="3">Uncharacterized protein</fullName>
    </submittedName>
</protein>